<proteinExistence type="predicted"/>
<dbReference type="Gene3D" id="3.10.450.50">
    <property type="match status" value="1"/>
</dbReference>
<dbReference type="EMBL" id="CP024176">
    <property type="protein sequence ID" value="ATQ82895.1"/>
    <property type="molecule type" value="Genomic_DNA"/>
</dbReference>
<reference evidence="1" key="1">
    <citation type="submission" date="2017-11" db="EMBL/GenBank/DDBJ databases">
        <title>Complete Genome Sequence from Moraxella oslensis YHS isolated from human skin.</title>
        <authorList>
            <person name="Lee K."/>
            <person name="Lim J.Y."/>
            <person name="Hwang I."/>
        </authorList>
    </citation>
    <scope>NUCLEOTIDE SEQUENCE</scope>
    <source>
        <strain evidence="1">YHS</strain>
    </source>
</reference>
<organism evidence="1">
    <name type="scientific">Faucicola osloensis</name>
    <name type="common">Moraxella osloensis</name>
    <dbReference type="NCBI Taxonomy" id="34062"/>
    <lineage>
        <taxon>Bacteria</taxon>
        <taxon>Pseudomonadati</taxon>
        <taxon>Pseudomonadota</taxon>
        <taxon>Gammaproteobacteria</taxon>
        <taxon>Moraxellales</taxon>
        <taxon>Moraxellaceae</taxon>
        <taxon>Faucicola</taxon>
    </lineage>
</organism>
<name>A0AAD0EX20_FAUOS</name>
<gene>
    <name evidence="1" type="ORF">YHS_03105</name>
</gene>
<sequence>MSIMAGYSEHSFYTTAEFLNKFYTTYVFGDQEAFKLSSSILGTDNFLNKLKGEYESNYECETHDCFAVFALRTTAQDGSGISQVTNIQPLNDGWYRVEYFDMGFKGITDIKLVNSDGTLKIADYKRIQDADLNY</sequence>
<evidence type="ECO:0000313" key="1">
    <source>
        <dbReference type="EMBL" id="ATQ82895.1"/>
    </source>
</evidence>
<protein>
    <submittedName>
        <fullName evidence="1">Uncharacterized protein</fullName>
    </submittedName>
</protein>
<accession>A0AAD0EX20</accession>
<dbReference type="AlphaFoldDB" id="A0AAD0EX20"/>